<evidence type="ECO:0000313" key="2">
    <source>
        <dbReference type="Proteomes" id="UP000580250"/>
    </source>
</evidence>
<name>A0A6V7VAV3_MELEN</name>
<organism evidence="1 2">
    <name type="scientific">Meloidogyne enterolobii</name>
    <name type="common">Root-knot nematode worm</name>
    <name type="synonym">Meloidogyne mayaguensis</name>
    <dbReference type="NCBI Taxonomy" id="390850"/>
    <lineage>
        <taxon>Eukaryota</taxon>
        <taxon>Metazoa</taxon>
        <taxon>Ecdysozoa</taxon>
        <taxon>Nematoda</taxon>
        <taxon>Chromadorea</taxon>
        <taxon>Rhabditida</taxon>
        <taxon>Tylenchina</taxon>
        <taxon>Tylenchomorpha</taxon>
        <taxon>Tylenchoidea</taxon>
        <taxon>Meloidogynidae</taxon>
        <taxon>Meloidogyninae</taxon>
        <taxon>Meloidogyne</taxon>
    </lineage>
</organism>
<comment type="caution">
    <text evidence="1">The sequence shown here is derived from an EMBL/GenBank/DDBJ whole genome shotgun (WGS) entry which is preliminary data.</text>
</comment>
<proteinExistence type="predicted"/>
<gene>
    <name evidence="1" type="ORF">MENT_LOCUS23617</name>
</gene>
<dbReference type="OrthoDB" id="5876545at2759"/>
<dbReference type="InterPro" id="IPR043502">
    <property type="entry name" value="DNA/RNA_pol_sf"/>
</dbReference>
<dbReference type="EMBL" id="CAJEWN010000194">
    <property type="protein sequence ID" value="CAD2172079.1"/>
    <property type="molecule type" value="Genomic_DNA"/>
</dbReference>
<dbReference type="SUPFAM" id="SSF56672">
    <property type="entry name" value="DNA/RNA polymerases"/>
    <property type="match status" value="1"/>
</dbReference>
<dbReference type="InterPro" id="IPR023211">
    <property type="entry name" value="DNA_pol_palm_dom_sf"/>
</dbReference>
<reference evidence="1 2" key="1">
    <citation type="submission" date="2020-08" db="EMBL/GenBank/DDBJ databases">
        <authorList>
            <person name="Koutsovoulos G."/>
            <person name="Danchin GJ E."/>
        </authorList>
    </citation>
    <scope>NUCLEOTIDE SEQUENCE [LARGE SCALE GENOMIC DNA]</scope>
</reference>
<dbReference type="AlphaFoldDB" id="A0A6V7VAV3"/>
<accession>A0A6V7VAV3</accession>
<sequence length="166" mass="19684">MEKIVNDNACKLLYTDTDSCFFVHKRNKKPPFRVGDMLGMMSREYEEWSIISFYTGGCKQYAMKMKHRETGEIKYIVKCRGLWEQVDTPLDFNQFRKMVEAYGEEQDPVVLQRTQFQPNWRQGQVTSRTQIRRYTPIYDKGLVDANFDCYPYGYKGDPINDPTKQL</sequence>
<dbReference type="Gene3D" id="3.90.1600.10">
    <property type="entry name" value="Palm domain of DNA polymerase"/>
    <property type="match status" value="1"/>
</dbReference>
<evidence type="ECO:0000313" key="1">
    <source>
        <dbReference type="EMBL" id="CAD2172079.1"/>
    </source>
</evidence>
<dbReference type="Proteomes" id="UP000580250">
    <property type="component" value="Unassembled WGS sequence"/>
</dbReference>
<protein>
    <submittedName>
        <fullName evidence="1">Uncharacterized protein</fullName>
    </submittedName>
</protein>